<dbReference type="Pfam" id="PF04572">
    <property type="entry name" value="Gb3_synth"/>
    <property type="match status" value="1"/>
</dbReference>
<protein>
    <submittedName>
        <fullName evidence="7">Glycosyltransferase</fullName>
    </submittedName>
</protein>
<dbReference type="EMBL" id="CP103300">
    <property type="protein sequence ID" value="UYM17981.1"/>
    <property type="molecule type" value="Genomic_DNA"/>
</dbReference>
<dbReference type="InterPro" id="IPR051981">
    <property type="entry name" value="Glycosyltransf_32"/>
</dbReference>
<comment type="subcellular location">
    <subcellularLocation>
        <location evidence="1">Golgi apparatus membrane</location>
        <topology evidence="1">Single-pass type II membrane protein</topology>
    </subcellularLocation>
</comment>
<dbReference type="PANTHER" id="PTHR12042:SF21">
    <property type="entry name" value="ALPHA1,4-GALACTOSYLTRANSFERASE 1-RELATED"/>
    <property type="match status" value="1"/>
</dbReference>
<reference evidence="7" key="1">
    <citation type="submission" date="2022-10" db="EMBL/GenBank/DDBJ databases">
        <title>Completed Genome Sequence of two octocoral isolated bacterium, Endozoicomonas euniceicola EF212T and Endozoicomonas gorgoniicola PS125T.</title>
        <authorList>
            <person name="Chiou Y.-J."/>
            <person name="Chen Y.-H."/>
        </authorList>
    </citation>
    <scope>NUCLEOTIDE SEQUENCE</scope>
    <source>
        <strain evidence="7">EF212</strain>
    </source>
</reference>
<keyword evidence="8" id="KW-1185">Reference proteome</keyword>
<organism evidence="7 8">
    <name type="scientific">Endozoicomonas euniceicola</name>
    <dbReference type="NCBI Taxonomy" id="1234143"/>
    <lineage>
        <taxon>Bacteria</taxon>
        <taxon>Pseudomonadati</taxon>
        <taxon>Pseudomonadota</taxon>
        <taxon>Gammaproteobacteria</taxon>
        <taxon>Oceanospirillales</taxon>
        <taxon>Endozoicomonadaceae</taxon>
        <taxon>Endozoicomonas</taxon>
    </lineage>
</organism>
<dbReference type="InterPro" id="IPR007652">
    <property type="entry name" value="A1-4-GlycosylTfrase_dom"/>
</dbReference>
<keyword evidence="5" id="KW-0472">Membrane</keyword>
<dbReference type="InterPro" id="IPR029044">
    <property type="entry name" value="Nucleotide-diphossugar_trans"/>
</dbReference>
<keyword evidence="2" id="KW-0328">Glycosyltransferase</keyword>
<evidence type="ECO:0000256" key="1">
    <source>
        <dbReference type="ARBA" id="ARBA00004323"/>
    </source>
</evidence>
<keyword evidence="4" id="KW-0333">Golgi apparatus</keyword>
<gene>
    <name evidence="7" type="ORF">NX720_08780</name>
</gene>
<accession>A0ABY6H140</accession>
<evidence type="ECO:0000256" key="2">
    <source>
        <dbReference type="ARBA" id="ARBA00022676"/>
    </source>
</evidence>
<evidence type="ECO:0000256" key="5">
    <source>
        <dbReference type="ARBA" id="ARBA00023136"/>
    </source>
</evidence>
<name>A0ABY6H140_9GAMM</name>
<dbReference type="Proteomes" id="UP001163255">
    <property type="component" value="Chromosome"/>
</dbReference>
<sequence>MSKDIIQSLWIGDKLSINEQLCINSFLKNGHQFNLYVYSDVKNIPAGTNICDARDILKEKYIFTYHNGSYAGFSDWFRHELIYKKGGFWVDTDIICLKPFDFDDEPVIFSKESFESVNSAVMKLTKGNGLSRFVADICKNPNTILPYDDKKMIKKKIIRKYLKGNKREKIGWGESGGPAGFTKALKHHNMFDLAKPFTYFFPVSHTNWDSIFDDTFKNDLDLFSDSYAIHLWNEMFRTKEGFDKNSTFSKNSLIEHLKEKYL</sequence>
<dbReference type="Pfam" id="PF04488">
    <property type="entry name" value="Gly_transf_sug"/>
    <property type="match status" value="1"/>
</dbReference>
<keyword evidence="3" id="KW-0808">Transferase</keyword>
<dbReference type="RefSeq" id="WP_262600755.1">
    <property type="nucleotide sequence ID" value="NZ_CP103300.1"/>
</dbReference>
<evidence type="ECO:0000256" key="3">
    <source>
        <dbReference type="ARBA" id="ARBA00022679"/>
    </source>
</evidence>
<evidence type="ECO:0000259" key="6">
    <source>
        <dbReference type="Pfam" id="PF04572"/>
    </source>
</evidence>
<feature type="domain" description="Alpha 1,4-glycosyltransferase" evidence="6">
    <location>
        <begin position="196"/>
        <end position="248"/>
    </location>
</feature>
<dbReference type="Gene3D" id="3.90.550.20">
    <property type="match status" value="1"/>
</dbReference>
<dbReference type="PANTHER" id="PTHR12042">
    <property type="entry name" value="LACTOSYLCERAMIDE 4-ALPHA-GALACTOSYLTRANSFERASE ALPHA- 1,4-GALACTOSYLTRANSFERASE"/>
    <property type="match status" value="1"/>
</dbReference>
<dbReference type="InterPro" id="IPR007577">
    <property type="entry name" value="GlycoTrfase_DXD_sugar-bd_CS"/>
</dbReference>
<evidence type="ECO:0000313" key="7">
    <source>
        <dbReference type="EMBL" id="UYM17981.1"/>
    </source>
</evidence>
<evidence type="ECO:0000256" key="4">
    <source>
        <dbReference type="ARBA" id="ARBA00023034"/>
    </source>
</evidence>
<evidence type="ECO:0000313" key="8">
    <source>
        <dbReference type="Proteomes" id="UP001163255"/>
    </source>
</evidence>
<dbReference type="SUPFAM" id="SSF53448">
    <property type="entry name" value="Nucleotide-diphospho-sugar transferases"/>
    <property type="match status" value="1"/>
</dbReference>
<proteinExistence type="predicted"/>